<dbReference type="PANTHER" id="PTHR23513:SF6">
    <property type="entry name" value="MAJOR FACILITATOR SUPERFAMILY ASSOCIATED DOMAIN-CONTAINING PROTEIN"/>
    <property type="match status" value="1"/>
</dbReference>
<evidence type="ECO:0000256" key="2">
    <source>
        <dbReference type="ARBA" id="ARBA00022448"/>
    </source>
</evidence>
<gene>
    <name evidence="8" type="ORF">GO499_15965</name>
</gene>
<dbReference type="KEGG" id="amaq:GO499_15965"/>
<dbReference type="PANTHER" id="PTHR23513">
    <property type="entry name" value="INTEGRAL MEMBRANE EFFLUX PROTEIN-RELATED"/>
    <property type="match status" value="1"/>
</dbReference>
<feature type="transmembrane region" description="Helical" evidence="7">
    <location>
        <begin position="315"/>
        <end position="332"/>
    </location>
</feature>
<protein>
    <submittedName>
        <fullName evidence="8">MFS transporter</fullName>
    </submittedName>
</protein>
<keyword evidence="4 7" id="KW-0812">Transmembrane</keyword>
<dbReference type="InterPro" id="IPR036259">
    <property type="entry name" value="MFS_trans_sf"/>
</dbReference>
<comment type="subcellular location">
    <subcellularLocation>
        <location evidence="1">Cell membrane</location>
        <topology evidence="1">Multi-pass membrane protein</topology>
    </subcellularLocation>
</comment>
<feature type="transmembrane region" description="Helical" evidence="7">
    <location>
        <begin position="383"/>
        <end position="404"/>
    </location>
</feature>
<feature type="transmembrane region" description="Helical" evidence="7">
    <location>
        <begin position="69"/>
        <end position="92"/>
    </location>
</feature>
<evidence type="ECO:0000256" key="3">
    <source>
        <dbReference type="ARBA" id="ARBA00022475"/>
    </source>
</evidence>
<feature type="transmembrane region" description="Helical" evidence="7">
    <location>
        <begin position="260"/>
        <end position="279"/>
    </location>
</feature>
<evidence type="ECO:0000256" key="6">
    <source>
        <dbReference type="ARBA" id="ARBA00023136"/>
    </source>
</evidence>
<proteinExistence type="predicted"/>
<keyword evidence="3" id="KW-1003">Cell membrane</keyword>
<feature type="transmembrane region" description="Helical" evidence="7">
    <location>
        <begin position="352"/>
        <end position="371"/>
    </location>
</feature>
<keyword evidence="6 7" id="KW-0472">Membrane</keyword>
<evidence type="ECO:0000313" key="9">
    <source>
        <dbReference type="Proteomes" id="UP000464495"/>
    </source>
</evidence>
<dbReference type="CDD" id="cd06173">
    <property type="entry name" value="MFS_MefA_like"/>
    <property type="match status" value="1"/>
</dbReference>
<dbReference type="Pfam" id="PF05977">
    <property type="entry name" value="MFS_3"/>
    <property type="match status" value="1"/>
</dbReference>
<dbReference type="InterPro" id="IPR010290">
    <property type="entry name" value="TM_effector"/>
</dbReference>
<evidence type="ECO:0000256" key="4">
    <source>
        <dbReference type="ARBA" id="ARBA00022692"/>
    </source>
</evidence>
<feature type="transmembrane region" description="Helical" evidence="7">
    <location>
        <begin position="36"/>
        <end position="57"/>
    </location>
</feature>
<keyword evidence="2" id="KW-0813">Transport</keyword>
<dbReference type="Proteomes" id="UP000464495">
    <property type="component" value="Chromosome"/>
</dbReference>
<dbReference type="SUPFAM" id="SSF103473">
    <property type="entry name" value="MFS general substrate transporter"/>
    <property type="match status" value="1"/>
</dbReference>
<evidence type="ECO:0000256" key="7">
    <source>
        <dbReference type="SAM" id="Phobius"/>
    </source>
</evidence>
<dbReference type="GO" id="GO:0005886">
    <property type="term" value="C:plasma membrane"/>
    <property type="evidence" value="ECO:0007669"/>
    <property type="project" value="UniProtKB-SubCell"/>
</dbReference>
<dbReference type="AlphaFoldDB" id="A0A6P1T6Y8"/>
<evidence type="ECO:0000256" key="5">
    <source>
        <dbReference type="ARBA" id="ARBA00022989"/>
    </source>
</evidence>
<evidence type="ECO:0000313" key="8">
    <source>
        <dbReference type="EMBL" id="QHQ37463.1"/>
    </source>
</evidence>
<accession>A0A6P1T6Y8</accession>
<keyword evidence="9" id="KW-1185">Reference proteome</keyword>
<name>A0A6P1T6Y8_9RHOB</name>
<sequence length="429" mass="45747">MTPFSRFVAASGLTNLGDGVATLAWAWLATHLTRDPMLVASVPVALRLPWFLGAVPAGLVTDRVDRRHLILWMDAVRAAAFLIVTLAVWASLPLSDAPERGVAMPWLFALLLIAALVVGLAEVFRDNAAQTMLPALVPHNTLERANGRLWSVELVGNQLAGPAMGALLIAWALPLPFGLNALAYAIALVLVWQVRGSFRPEATKVRNWRRELREGFDFLAGAHLLRTLALITGAWNLLFSMVTIALVLHVQENLGLGAPAYGLILSAGAAGGIIGGLWGGIVVRWLGPGKTAQWMLAVSAPAFLAMALASGPVTLAIVMVAFQFSGIVWNMVSVSYRQRFIPNALLGRVNSLYRLLAWGMMPVGLLLSGLSVRLAEHVVERSVALTVPFGLAAVGALALVLVGWRALGRGFAETGTVRPHSRQETGASA</sequence>
<evidence type="ECO:0000256" key="1">
    <source>
        <dbReference type="ARBA" id="ARBA00004651"/>
    </source>
</evidence>
<feature type="transmembrane region" description="Helical" evidence="7">
    <location>
        <begin position="104"/>
        <end position="124"/>
    </location>
</feature>
<keyword evidence="5 7" id="KW-1133">Transmembrane helix</keyword>
<feature type="transmembrane region" description="Helical" evidence="7">
    <location>
        <begin position="218"/>
        <end position="248"/>
    </location>
</feature>
<dbReference type="Gene3D" id="1.20.1250.20">
    <property type="entry name" value="MFS general substrate transporter like domains"/>
    <property type="match status" value="1"/>
</dbReference>
<dbReference type="EMBL" id="CP046620">
    <property type="protein sequence ID" value="QHQ37463.1"/>
    <property type="molecule type" value="Genomic_DNA"/>
</dbReference>
<organism evidence="8 9">
    <name type="scientific">Algicella marina</name>
    <dbReference type="NCBI Taxonomy" id="2683284"/>
    <lineage>
        <taxon>Bacteria</taxon>
        <taxon>Pseudomonadati</taxon>
        <taxon>Pseudomonadota</taxon>
        <taxon>Alphaproteobacteria</taxon>
        <taxon>Rhodobacterales</taxon>
        <taxon>Paracoccaceae</taxon>
        <taxon>Algicella</taxon>
    </lineage>
</organism>
<reference evidence="8 9" key="1">
    <citation type="submission" date="2019-12" db="EMBL/GenBank/DDBJ databases">
        <title>Complete genome sequence of Algicella marina strain 9Alg 56(T) isolated from the red alga Tichocarpus crinitus.</title>
        <authorList>
            <person name="Kim S.-G."/>
            <person name="Nedashkovskaya O.I."/>
        </authorList>
    </citation>
    <scope>NUCLEOTIDE SEQUENCE [LARGE SCALE GENOMIC DNA]</scope>
    <source>
        <strain evidence="8 9">9Alg 56</strain>
    </source>
</reference>